<feature type="region of interest" description="Disordered" evidence="4">
    <location>
        <begin position="720"/>
        <end position="752"/>
    </location>
</feature>
<evidence type="ECO:0000259" key="6">
    <source>
        <dbReference type="PROSITE" id="PS51194"/>
    </source>
</evidence>
<evidence type="ECO:0000256" key="3">
    <source>
        <dbReference type="ARBA" id="ARBA00022840"/>
    </source>
</evidence>
<dbReference type="GO" id="GO:0005634">
    <property type="term" value="C:nucleus"/>
    <property type="evidence" value="ECO:0007669"/>
    <property type="project" value="TreeGrafter"/>
</dbReference>
<feature type="domain" description="Helicase ATP-binding" evidence="5">
    <location>
        <begin position="595"/>
        <end position="817"/>
    </location>
</feature>
<organism evidence="7 8">
    <name type="scientific">Dreissena polymorpha</name>
    <name type="common">Zebra mussel</name>
    <name type="synonym">Mytilus polymorpha</name>
    <dbReference type="NCBI Taxonomy" id="45954"/>
    <lineage>
        <taxon>Eukaryota</taxon>
        <taxon>Metazoa</taxon>
        <taxon>Spiralia</taxon>
        <taxon>Lophotrochozoa</taxon>
        <taxon>Mollusca</taxon>
        <taxon>Bivalvia</taxon>
        <taxon>Autobranchia</taxon>
        <taxon>Heteroconchia</taxon>
        <taxon>Euheterodonta</taxon>
        <taxon>Imparidentia</taxon>
        <taxon>Neoheterodontei</taxon>
        <taxon>Myida</taxon>
        <taxon>Dreissenoidea</taxon>
        <taxon>Dreissenidae</taxon>
        <taxon>Dreissena</taxon>
    </lineage>
</organism>
<dbReference type="CDD" id="cd18793">
    <property type="entry name" value="SF2_C_SNF"/>
    <property type="match status" value="1"/>
</dbReference>
<evidence type="ECO:0000256" key="4">
    <source>
        <dbReference type="SAM" id="MobiDB-lite"/>
    </source>
</evidence>
<feature type="compositionally biased region" description="Basic and acidic residues" evidence="4">
    <location>
        <begin position="199"/>
        <end position="224"/>
    </location>
</feature>
<dbReference type="GO" id="GO:0006281">
    <property type="term" value="P:DNA repair"/>
    <property type="evidence" value="ECO:0007669"/>
    <property type="project" value="TreeGrafter"/>
</dbReference>
<feature type="region of interest" description="Disordered" evidence="4">
    <location>
        <begin position="134"/>
        <end position="228"/>
    </location>
</feature>
<keyword evidence="8" id="KW-1185">Reference proteome</keyword>
<dbReference type="InterPro" id="IPR014001">
    <property type="entry name" value="Helicase_ATP-bd"/>
</dbReference>
<feature type="compositionally biased region" description="Low complexity" evidence="4">
    <location>
        <begin position="177"/>
        <end position="189"/>
    </location>
</feature>
<dbReference type="PROSITE" id="PS51194">
    <property type="entry name" value="HELICASE_CTER"/>
    <property type="match status" value="1"/>
</dbReference>
<dbReference type="EMBL" id="JAIWYP010000014">
    <property type="protein sequence ID" value="KAH3708234.1"/>
    <property type="molecule type" value="Genomic_DNA"/>
</dbReference>
<gene>
    <name evidence="7" type="ORF">DPMN_067678</name>
</gene>
<dbReference type="PANTHER" id="PTHR45626">
    <property type="entry name" value="TRANSCRIPTION TERMINATION FACTOR 2-RELATED"/>
    <property type="match status" value="1"/>
</dbReference>
<evidence type="ECO:0000259" key="5">
    <source>
        <dbReference type="PROSITE" id="PS51192"/>
    </source>
</evidence>
<dbReference type="Gene3D" id="3.40.50.10810">
    <property type="entry name" value="Tandem AAA-ATPase domain"/>
    <property type="match status" value="1"/>
</dbReference>
<dbReference type="PROSITE" id="PS51192">
    <property type="entry name" value="HELICASE_ATP_BIND_1"/>
    <property type="match status" value="1"/>
</dbReference>
<dbReference type="Proteomes" id="UP000828390">
    <property type="component" value="Unassembled WGS sequence"/>
</dbReference>
<dbReference type="SUPFAM" id="SSF52540">
    <property type="entry name" value="P-loop containing nucleoside triphosphate hydrolases"/>
    <property type="match status" value="2"/>
</dbReference>
<evidence type="ECO:0000256" key="1">
    <source>
        <dbReference type="ARBA" id="ARBA00022741"/>
    </source>
</evidence>
<evidence type="ECO:0008006" key="9">
    <source>
        <dbReference type="Google" id="ProtNLM"/>
    </source>
</evidence>
<keyword evidence="1" id="KW-0547">Nucleotide-binding</keyword>
<dbReference type="InterPro" id="IPR038718">
    <property type="entry name" value="SNF2-like_sf"/>
</dbReference>
<keyword evidence="3" id="KW-0067">ATP-binding</keyword>
<dbReference type="Pfam" id="PF00176">
    <property type="entry name" value="SNF2-rel_dom"/>
    <property type="match status" value="1"/>
</dbReference>
<sequence length="1194" mass="133342">MNSKSQEGFVRSLEPRPLKDLNYRESGKQTDMSSKLCPDGSSQKQKISLQEYRKRVQTSPQAKTGTSELGRERDEVLERCAEETGDGRQNSVAKLAQQCDGQDVRTVSHDVVDISTDLGNMSIDQLKESYLDDRTGNILAPNRDNTQQQLETNKQDKLSVTSNGNGREPKVNKLKLSKSSSASKCDAASVGKSNPVLSRSEKSESALQKNKNDVNDNSTRKDPNVESQPLAEYIQQKTGKSLSLEVVKLPKERKEKVVHSQKPLVIDLTEDENIPAPVIKSTSQEKSFKNPIEATKETSDQAIKPNENVSESSKPIKSAMPLNNNANQPMKSFEALSKQAGQFETGSHQEKLGQGKQWTQARTQSTGPAQQAGFKPATSLMHQSLQADIQARNELAKKLEKQKALVATVKMSQLPDKGERLMSTVETMATTLADLDHKLKVKVAQLNSQNVASANSEGSVSSAPNPHQSSQTVPKQPQVIRVYPGGTVAPAQPGSHVPHNPEHLRQTTLLPHVTQIPQHVLQQMYAANPQAMQLYGGRMTDARLREVGSVTKDAIEKLHKQLESCPKTDEELEDPRGLVVPLMTHQRQALAWLVWRERQSPSGGILADDMGLGKTLTMISLIIKQQELRKHGTDAEKVVWLNRDKQLEKMDKTLVKSSATLIICPASLIHQWRTEIERRCRPGLLRVCMYHGPNREKNILKLASQDVVLTTYNIVGKEVELDDNDKNGENPVKDEGQEEAGETSKLEPKPSGELPNIMRVAWERIILDEAHNIKNHKAVQSRAVCRLRAGFRWALTGTPIQNDLLDMYSLLRFLRCSPFDEYKVWKRQVDTGNNTGHSRLNVLVKTLLLRRTKSQTGTSGKPLVPLPEKSSTTHELVLSEQERQVYDKIFDQSRSVLKEYIARHEEKGMRDGLTPSKTPLTTNPFLDKGEGQRSSVGSGGQVGGKATGQHILVLLLRLRQCCSHLSLMKDALDEETQENEGLDLTLEEQMMDLLLDDKKDKEQALKKSSQIFQPESLSTKMQALLDKIQAVHRPSDFKTRCKSVIVSQWTKMLDIVAMHLNRMKIQCTVIQGNIPPKKRMEFVDQFNNDPAGPEVMLVSLRAGGCGLNLIGGNHLFLLDSHWNPALEDQACDRIYRVGQKKNVYIHRFLCKDTVEEKIVQLQKRKMTLAQNVLTGGAKANTKLTLADLRMLFGV</sequence>
<proteinExistence type="predicted"/>
<feature type="compositionally biased region" description="Basic and acidic residues" evidence="4">
    <location>
        <begin position="724"/>
        <end position="735"/>
    </location>
</feature>
<comment type="caution">
    <text evidence="7">The sequence shown here is derived from an EMBL/GenBank/DDBJ whole genome shotgun (WGS) entry which is preliminary data.</text>
</comment>
<dbReference type="SMART" id="SM00490">
    <property type="entry name" value="HELICc"/>
    <property type="match status" value="1"/>
</dbReference>
<dbReference type="InterPro" id="IPR027417">
    <property type="entry name" value="P-loop_NTPase"/>
</dbReference>
<feature type="compositionally biased region" description="Basic and acidic residues" evidence="4">
    <location>
        <begin position="13"/>
        <end position="28"/>
    </location>
</feature>
<keyword evidence="2" id="KW-0378">Hydrolase</keyword>
<feature type="compositionally biased region" description="Polar residues" evidence="4">
    <location>
        <begin position="57"/>
        <end position="67"/>
    </location>
</feature>
<dbReference type="OrthoDB" id="423559at2759"/>
<feature type="domain" description="Helicase C-terminal" evidence="6">
    <location>
        <begin position="1033"/>
        <end position="1189"/>
    </location>
</feature>
<evidence type="ECO:0000256" key="2">
    <source>
        <dbReference type="ARBA" id="ARBA00022801"/>
    </source>
</evidence>
<feature type="compositionally biased region" description="Polar residues" evidence="4">
    <location>
        <begin position="143"/>
        <end position="165"/>
    </location>
</feature>
<feature type="region of interest" description="Disordered" evidence="4">
    <location>
        <begin position="1"/>
        <end position="74"/>
    </location>
</feature>
<dbReference type="GO" id="GO:0008094">
    <property type="term" value="F:ATP-dependent activity, acting on DNA"/>
    <property type="evidence" value="ECO:0007669"/>
    <property type="project" value="TreeGrafter"/>
</dbReference>
<protein>
    <recommendedName>
        <fullName evidence="9">Transcription termination factor 2</fullName>
    </recommendedName>
</protein>
<evidence type="ECO:0000313" key="8">
    <source>
        <dbReference type="Proteomes" id="UP000828390"/>
    </source>
</evidence>
<feature type="region of interest" description="Disordered" evidence="4">
    <location>
        <begin position="277"/>
        <end position="322"/>
    </location>
</feature>
<feature type="compositionally biased region" description="Polar residues" evidence="4">
    <location>
        <begin position="915"/>
        <end position="924"/>
    </location>
</feature>
<dbReference type="Pfam" id="PF00271">
    <property type="entry name" value="Helicase_C"/>
    <property type="match status" value="1"/>
</dbReference>
<feature type="region of interest" description="Disordered" evidence="4">
    <location>
        <begin position="908"/>
        <end position="943"/>
    </location>
</feature>
<reference evidence="7" key="1">
    <citation type="journal article" date="2019" name="bioRxiv">
        <title>The Genome of the Zebra Mussel, Dreissena polymorpha: A Resource for Invasive Species Research.</title>
        <authorList>
            <person name="McCartney M.A."/>
            <person name="Auch B."/>
            <person name="Kono T."/>
            <person name="Mallez S."/>
            <person name="Zhang Y."/>
            <person name="Obille A."/>
            <person name="Becker A."/>
            <person name="Abrahante J.E."/>
            <person name="Garbe J."/>
            <person name="Badalamenti J.P."/>
            <person name="Herman A."/>
            <person name="Mangelson H."/>
            <person name="Liachko I."/>
            <person name="Sullivan S."/>
            <person name="Sone E.D."/>
            <person name="Koren S."/>
            <person name="Silverstein K.A.T."/>
            <person name="Beckman K.B."/>
            <person name="Gohl D.M."/>
        </authorList>
    </citation>
    <scope>NUCLEOTIDE SEQUENCE</scope>
    <source>
        <strain evidence="7">Duluth1</strain>
        <tissue evidence="7">Whole animal</tissue>
    </source>
</reference>
<name>A0A9D3YYC7_DREPO</name>
<feature type="compositionally biased region" description="Polar residues" evidence="4">
    <location>
        <begin position="356"/>
        <end position="369"/>
    </location>
</feature>
<dbReference type="GO" id="GO:0016787">
    <property type="term" value="F:hydrolase activity"/>
    <property type="evidence" value="ECO:0007669"/>
    <property type="project" value="UniProtKB-KW"/>
</dbReference>
<dbReference type="AlphaFoldDB" id="A0A9D3YYC7"/>
<dbReference type="InterPro" id="IPR000330">
    <property type="entry name" value="SNF2_N"/>
</dbReference>
<dbReference type="GO" id="GO:0005524">
    <property type="term" value="F:ATP binding"/>
    <property type="evidence" value="ECO:0007669"/>
    <property type="project" value="UniProtKB-KW"/>
</dbReference>
<dbReference type="InterPro" id="IPR049730">
    <property type="entry name" value="SNF2/RAD54-like_C"/>
</dbReference>
<reference evidence="7" key="2">
    <citation type="submission" date="2020-11" db="EMBL/GenBank/DDBJ databases">
        <authorList>
            <person name="McCartney M.A."/>
            <person name="Auch B."/>
            <person name="Kono T."/>
            <person name="Mallez S."/>
            <person name="Becker A."/>
            <person name="Gohl D.M."/>
            <person name="Silverstein K.A.T."/>
            <person name="Koren S."/>
            <person name="Bechman K.B."/>
            <person name="Herman A."/>
            <person name="Abrahante J.E."/>
            <person name="Garbe J."/>
        </authorList>
    </citation>
    <scope>NUCLEOTIDE SEQUENCE</scope>
    <source>
        <strain evidence="7">Duluth1</strain>
        <tissue evidence="7">Whole animal</tissue>
    </source>
</reference>
<dbReference type="InterPro" id="IPR001650">
    <property type="entry name" value="Helicase_C-like"/>
</dbReference>
<accession>A0A9D3YYC7</accession>
<evidence type="ECO:0000313" key="7">
    <source>
        <dbReference type="EMBL" id="KAH3708234.1"/>
    </source>
</evidence>
<dbReference type="InterPro" id="IPR050628">
    <property type="entry name" value="SNF2_RAD54_helicase_TF"/>
</dbReference>
<feature type="region of interest" description="Disordered" evidence="4">
    <location>
        <begin position="452"/>
        <end position="475"/>
    </location>
</feature>
<dbReference type="Gene3D" id="3.40.50.300">
    <property type="entry name" value="P-loop containing nucleotide triphosphate hydrolases"/>
    <property type="match status" value="1"/>
</dbReference>
<feature type="region of interest" description="Disordered" evidence="4">
    <location>
        <begin position="353"/>
        <end position="373"/>
    </location>
</feature>
<feature type="compositionally biased region" description="Polar residues" evidence="4">
    <location>
        <begin position="307"/>
        <end position="322"/>
    </location>
</feature>
<dbReference type="SMART" id="SM00487">
    <property type="entry name" value="DEXDc"/>
    <property type="match status" value="1"/>
</dbReference>
<dbReference type="PANTHER" id="PTHR45626:SF50">
    <property type="entry name" value="TRANSCRIPTION TERMINATION FACTOR 2"/>
    <property type="match status" value="1"/>
</dbReference>